<dbReference type="PANTHER" id="PTHR45648">
    <property type="entry name" value="GDSL LIPASE/ACYLHYDROLASE FAMILY PROTEIN (AFU_ORTHOLOGUE AFUA_4G14700)"/>
    <property type="match status" value="1"/>
</dbReference>
<dbReference type="InterPro" id="IPR036514">
    <property type="entry name" value="SGNH_hydro_sf"/>
</dbReference>
<organism evidence="3 4">
    <name type="scientific">Marchantia polymorpha</name>
    <name type="common">Common liverwort</name>
    <name type="synonym">Marchantia aquatica</name>
    <dbReference type="NCBI Taxonomy" id="3197"/>
    <lineage>
        <taxon>Eukaryota</taxon>
        <taxon>Viridiplantae</taxon>
        <taxon>Streptophyta</taxon>
        <taxon>Embryophyta</taxon>
        <taxon>Marchantiophyta</taxon>
        <taxon>Marchantiopsida</taxon>
        <taxon>Marchantiidae</taxon>
        <taxon>Marchantiales</taxon>
        <taxon>Marchantiaceae</taxon>
        <taxon>Marchantia</taxon>
    </lineage>
</organism>
<dbReference type="OrthoDB" id="1600564at2759"/>
<name>A0A2R6WCU2_MARPO</name>
<dbReference type="InterPro" id="IPR035669">
    <property type="entry name" value="SGNH_plant_lipase-like"/>
</dbReference>
<dbReference type="CDD" id="cd01837">
    <property type="entry name" value="SGNH_plant_lipase_like"/>
    <property type="match status" value="1"/>
</dbReference>
<evidence type="ECO:0000256" key="1">
    <source>
        <dbReference type="ARBA" id="ARBA00008668"/>
    </source>
</evidence>
<dbReference type="InterPro" id="IPR051058">
    <property type="entry name" value="GDSL_Est/Lipase"/>
</dbReference>
<dbReference type="PANTHER" id="PTHR45648:SF166">
    <property type="entry name" value="OS02G0617400 PROTEIN"/>
    <property type="match status" value="1"/>
</dbReference>
<dbReference type="EMBL" id="KZ772780">
    <property type="protein sequence ID" value="PTQ31669.1"/>
    <property type="molecule type" value="Genomic_DNA"/>
</dbReference>
<accession>A0A2R6WCU2</accession>
<sequence>MIECLRLRVSVPVADWPAKTFNMVSRKSSPVFFTFALFLLAELAHCQTRAPPAQFVFGDSLVDQGNNNNLASLAKANFRPNGIDLPLSNFQPTGRFSNGRIISDLMSEDMGVEPILAYNDRNAHGTNLVRGCNFASAGSGILDDTGNIFIQHITIPQQLKYFQNVKAELVSLLGPAATDELVASAIHSVTIGGNDFINNYALVGSQRARQYPDFNVYSDLLIDTFRGQITELYNLGARKISISNIGPLGCIPSQLAQGSRTGECVKTLNDYAISFNVRLAPMIAALEKQLPGSTLIIADSYKIVMDYVMDPGAYGFKTSNVACCGTGRFNGNIPCTALTQVCANRDEYLFWDPFHPTDRANQLVAARLLNGPTSDIFPINVRQLIAL</sequence>
<dbReference type="InterPro" id="IPR001087">
    <property type="entry name" value="GDSL"/>
</dbReference>
<evidence type="ECO:0000256" key="2">
    <source>
        <dbReference type="ARBA" id="ARBA00022801"/>
    </source>
</evidence>
<protein>
    <submittedName>
        <fullName evidence="3">Uncharacterized protein</fullName>
    </submittedName>
</protein>
<evidence type="ECO:0000313" key="4">
    <source>
        <dbReference type="Proteomes" id="UP000244005"/>
    </source>
</evidence>
<keyword evidence="2" id="KW-0378">Hydrolase</keyword>
<keyword evidence="4" id="KW-1185">Reference proteome</keyword>
<reference evidence="4" key="1">
    <citation type="journal article" date="2017" name="Cell">
        <title>Insights into land plant evolution garnered from the Marchantia polymorpha genome.</title>
        <authorList>
            <person name="Bowman J.L."/>
            <person name="Kohchi T."/>
            <person name="Yamato K.T."/>
            <person name="Jenkins J."/>
            <person name="Shu S."/>
            <person name="Ishizaki K."/>
            <person name="Yamaoka S."/>
            <person name="Nishihama R."/>
            <person name="Nakamura Y."/>
            <person name="Berger F."/>
            <person name="Adam C."/>
            <person name="Aki S.S."/>
            <person name="Althoff F."/>
            <person name="Araki T."/>
            <person name="Arteaga-Vazquez M.A."/>
            <person name="Balasubrmanian S."/>
            <person name="Barry K."/>
            <person name="Bauer D."/>
            <person name="Boehm C.R."/>
            <person name="Briginshaw L."/>
            <person name="Caballero-Perez J."/>
            <person name="Catarino B."/>
            <person name="Chen F."/>
            <person name="Chiyoda S."/>
            <person name="Chovatia M."/>
            <person name="Davies K.M."/>
            <person name="Delmans M."/>
            <person name="Demura T."/>
            <person name="Dierschke T."/>
            <person name="Dolan L."/>
            <person name="Dorantes-Acosta A.E."/>
            <person name="Eklund D.M."/>
            <person name="Florent S.N."/>
            <person name="Flores-Sandoval E."/>
            <person name="Fujiyama A."/>
            <person name="Fukuzawa H."/>
            <person name="Galik B."/>
            <person name="Grimanelli D."/>
            <person name="Grimwood J."/>
            <person name="Grossniklaus U."/>
            <person name="Hamada T."/>
            <person name="Haseloff J."/>
            <person name="Hetherington A.J."/>
            <person name="Higo A."/>
            <person name="Hirakawa Y."/>
            <person name="Hundley H.N."/>
            <person name="Ikeda Y."/>
            <person name="Inoue K."/>
            <person name="Inoue S.I."/>
            <person name="Ishida S."/>
            <person name="Jia Q."/>
            <person name="Kakita M."/>
            <person name="Kanazawa T."/>
            <person name="Kawai Y."/>
            <person name="Kawashima T."/>
            <person name="Kennedy M."/>
            <person name="Kinose K."/>
            <person name="Kinoshita T."/>
            <person name="Kohara Y."/>
            <person name="Koide E."/>
            <person name="Komatsu K."/>
            <person name="Kopischke S."/>
            <person name="Kubo M."/>
            <person name="Kyozuka J."/>
            <person name="Lagercrantz U."/>
            <person name="Lin S.S."/>
            <person name="Lindquist E."/>
            <person name="Lipzen A.M."/>
            <person name="Lu C.W."/>
            <person name="De Luna E."/>
            <person name="Martienssen R.A."/>
            <person name="Minamino N."/>
            <person name="Mizutani M."/>
            <person name="Mizutani M."/>
            <person name="Mochizuki N."/>
            <person name="Monte I."/>
            <person name="Mosher R."/>
            <person name="Nagasaki H."/>
            <person name="Nakagami H."/>
            <person name="Naramoto S."/>
            <person name="Nishitani K."/>
            <person name="Ohtani M."/>
            <person name="Okamoto T."/>
            <person name="Okumura M."/>
            <person name="Phillips J."/>
            <person name="Pollak B."/>
            <person name="Reinders A."/>
            <person name="Rovekamp M."/>
            <person name="Sano R."/>
            <person name="Sawa S."/>
            <person name="Schmid M.W."/>
            <person name="Shirakawa M."/>
            <person name="Solano R."/>
            <person name="Spunde A."/>
            <person name="Suetsugu N."/>
            <person name="Sugano S."/>
            <person name="Sugiyama A."/>
            <person name="Sun R."/>
            <person name="Suzuki Y."/>
            <person name="Takenaka M."/>
            <person name="Takezawa D."/>
            <person name="Tomogane H."/>
            <person name="Tsuzuki M."/>
            <person name="Ueda T."/>
            <person name="Umeda M."/>
            <person name="Ward J.M."/>
            <person name="Watanabe Y."/>
            <person name="Yazaki K."/>
            <person name="Yokoyama R."/>
            <person name="Yoshitake Y."/>
            <person name="Yotsui I."/>
            <person name="Zachgo S."/>
            <person name="Schmutz J."/>
        </authorList>
    </citation>
    <scope>NUCLEOTIDE SEQUENCE [LARGE SCALE GENOMIC DNA]</scope>
    <source>
        <strain evidence="4">Tak-1</strain>
    </source>
</reference>
<dbReference type="AlphaFoldDB" id="A0A2R6WCU2"/>
<dbReference type="Gene3D" id="3.40.50.1110">
    <property type="entry name" value="SGNH hydrolase"/>
    <property type="match status" value="1"/>
</dbReference>
<proteinExistence type="inferred from homology"/>
<dbReference type="Pfam" id="PF00657">
    <property type="entry name" value="Lipase_GDSL"/>
    <property type="match status" value="1"/>
</dbReference>
<gene>
    <name evidence="3" type="ORF">MARPO_0108s0018</name>
</gene>
<dbReference type="SUPFAM" id="SSF52266">
    <property type="entry name" value="SGNH hydrolase"/>
    <property type="match status" value="1"/>
</dbReference>
<comment type="similarity">
    <text evidence="1">Belongs to the 'GDSL' lipolytic enzyme family.</text>
</comment>
<dbReference type="Gramene" id="Mp8g13940.1">
    <property type="protein sequence ID" value="Mp8g13940.1.cds"/>
    <property type="gene ID" value="Mp8g13940"/>
</dbReference>
<evidence type="ECO:0000313" key="3">
    <source>
        <dbReference type="EMBL" id="PTQ31669.1"/>
    </source>
</evidence>
<dbReference type="GO" id="GO:0016788">
    <property type="term" value="F:hydrolase activity, acting on ester bonds"/>
    <property type="evidence" value="ECO:0007669"/>
    <property type="project" value="InterPro"/>
</dbReference>
<dbReference type="Proteomes" id="UP000244005">
    <property type="component" value="Unassembled WGS sequence"/>
</dbReference>